<feature type="domain" description="VWFA" evidence="3">
    <location>
        <begin position="222"/>
        <end position="408"/>
    </location>
</feature>
<dbReference type="EMBL" id="CDMY01000347">
    <property type="protein sequence ID" value="CEM04080.1"/>
    <property type="molecule type" value="Genomic_DNA"/>
</dbReference>
<keyword evidence="2" id="KW-0812">Transmembrane</keyword>
<proteinExistence type="predicted"/>
<protein>
    <recommendedName>
        <fullName evidence="3">VWFA domain-containing protein</fullName>
    </recommendedName>
</protein>
<dbReference type="InterPro" id="IPR036465">
    <property type="entry name" value="vWFA_dom_sf"/>
</dbReference>
<dbReference type="PROSITE" id="PS50234">
    <property type="entry name" value="VWFA"/>
    <property type="match status" value="1"/>
</dbReference>
<evidence type="ECO:0000313" key="4">
    <source>
        <dbReference type="EMBL" id="CEM04080.1"/>
    </source>
</evidence>
<dbReference type="Proteomes" id="UP000041254">
    <property type="component" value="Unassembled WGS sequence"/>
</dbReference>
<keyword evidence="2" id="KW-1133">Transmembrane helix</keyword>
<reference evidence="4 5" key="1">
    <citation type="submission" date="2014-11" db="EMBL/GenBank/DDBJ databases">
        <authorList>
            <person name="Zhu J."/>
            <person name="Qi W."/>
            <person name="Song R."/>
        </authorList>
    </citation>
    <scope>NUCLEOTIDE SEQUENCE [LARGE SCALE GENOMIC DNA]</scope>
</reference>
<dbReference type="AlphaFoldDB" id="A0A0G4EY76"/>
<name>A0A0G4EY76_VITBC</name>
<dbReference type="InterPro" id="IPR002035">
    <property type="entry name" value="VWF_A"/>
</dbReference>
<dbReference type="Gene3D" id="3.40.50.410">
    <property type="entry name" value="von Willebrand factor, type A domain"/>
    <property type="match status" value="1"/>
</dbReference>
<keyword evidence="5" id="KW-1185">Reference proteome</keyword>
<organism evidence="4 5">
    <name type="scientific">Vitrella brassicaformis (strain CCMP3155)</name>
    <dbReference type="NCBI Taxonomy" id="1169540"/>
    <lineage>
        <taxon>Eukaryota</taxon>
        <taxon>Sar</taxon>
        <taxon>Alveolata</taxon>
        <taxon>Colpodellida</taxon>
        <taxon>Vitrellaceae</taxon>
        <taxon>Vitrella</taxon>
    </lineage>
</organism>
<feature type="transmembrane region" description="Helical" evidence="2">
    <location>
        <begin position="512"/>
        <end position="533"/>
    </location>
</feature>
<sequence length="551" mass="60129">MVRALFANLPAAHEGAAKMRLGFLTTAFFSETLPFEYARNGCNRRSGDSGQTPAKIVLKMRTIFLLLVPLGLRAVLVHSNGPSVGGRGLQELKKKVAGISTDGDKAKEKDLPSKKCFWDGECSVKSGERCMPPPANKKTGQSRLGLASAGICTKVNASCPLKLTNFHVSAKPPAQVLTSFSLADCNGKPVASDVRFRVEEDGEWDSNENSWYLLQNATSKSFVMFLVDMSASARESLVEALPTITTISLQLCREGVECALYAFDGRKEPQKLIDFSNKKFSETVATAIIRYETEDRSTNLYGVIKHCVDVLMARLKREASKEETTVQAAALILFSDGKDLARRSSRSAAIKAVNDGRGPITFFSVAVPPKPGSRSDEDFLYAFAGGKDSGAIYRPKDERDLKKQFEQLFSDLYDLTNSFYVIGFCSALRNDETHKVNVTAYRGGLAGYAHGDFSSSGFKGGCSETLLRDDAQGARPRSPNSSKKRKKGKKRRMQRREARPPVQKGLVYNSSLYAMVMMVAVLCVAVAVAWLVLRGGKDNTRVADQGANVGA</sequence>
<dbReference type="SMART" id="SM00327">
    <property type="entry name" value="VWA"/>
    <property type="match status" value="1"/>
</dbReference>
<gene>
    <name evidence="4" type="ORF">Vbra_8513</name>
</gene>
<feature type="compositionally biased region" description="Basic residues" evidence="1">
    <location>
        <begin position="482"/>
        <end position="494"/>
    </location>
</feature>
<evidence type="ECO:0000256" key="2">
    <source>
        <dbReference type="SAM" id="Phobius"/>
    </source>
</evidence>
<dbReference type="Pfam" id="PF00092">
    <property type="entry name" value="VWA"/>
    <property type="match status" value="1"/>
</dbReference>
<evidence type="ECO:0000256" key="1">
    <source>
        <dbReference type="SAM" id="MobiDB-lite"/>
    </source>
</evidence>
<keyword evidence="2" id="KW-0472">Membrane</keyword>
<feature type="region of interest" description="Disordered" evidence="1">
    <location>
        <begin position="469"/>
        <end position="500"/>
    </location>
</feature>
<evidence type="ECO:0000313" key="5">
    <source>
        <dbReference type="Proteomes" id="UP000041254"/>
    </source>
</evidence>
<dbReference type="SUPFAM" id="SSF53300">
    <property type="entry name" value="vWA-like"/>
    <property type="match status" value="1"/>
</dbReference>
<dbReference type="CDD" id="cd00198">
    <property type="entry name" value="vWFA"/>
    <property type="match status" value="1"/>
</dbReference>
<dbReference type="VEuPathDB" id="CryptoDB:Vbra_8513"/>
<evidence type="ECO:0000259" key="3">
    <source>
        <dbReference type="PROSITE" id="PS50234"/>
    </source>
</evidence>
<dbReference type="InParanoid" id="A0A0G4EY76"/>
<accession>A0A0G4EY76</accession>